<dbReference type="AlphaFoldDB" id="A0A4Q4Z7J1"/>
<proteinExistence type="inferred from homology"/>
<feature type="transmembrane region" description="Helical" evidence="8">
    <location>
        <begin position="233"/>
        <end position="261"/>
    </location>
</feature>
<feature type="transmembrane region" description="Helical" evidence="8">
    <location>
        <begin position="427"/>
        <end position="447"/>
    </location>
</feature>
<evidence type="ECO:0000256" key="7">
    <source>
        <dbReference type="ARBA" id="ARBA00024033"/>
    </source>
</evidence>
<dbReference type="InterPro" id="IPR016570">
    <property type="entry name" value="UCP010361"/>
</dbReference>
<dbReference type="PIRSF" id="PIRSF010361">
    <property type="entry name" value="UCP010361"/>
    <property type="match status" value="1"/>
</dbReference>
<keyword evidence="4 8" id="KW-0812">Transmembrane</keyword>
<keyword evidence="2" id="KW-1003">Cell membrane</keyword>
<feature type="transmembrane region" description="Helical" evidence="8">
    <location>
        <begin position="356"/>
        <end position="375"/>
    </location>
</feature>
<evidence type="ECO:0000256" key="4">
    <source>
        <dbReference type="ARBA" id="ARBA00022692"/>
    </source>
</evidence>
<dbReference type="OrthoDB" id="3348156at2"/>
<organism evidence="9 10">
    <name type="scientific">Nocardioides guangzhouensis</name>
    <dbReference type="NCBI Taxonomy" id="2497878"/>
    <lineage>
        <taxon>Bacteria</taxon>
        <taxon>Bacillati</taxon>
        <taxon>Actinomycetota</taxon>
        <taxon>Actinomycetes</taxon>
        <taxon>Propionibacteriales</taxon>
        <taxon>Nocardioidaceae</taxon>
        <taxon>Nocardioides</taxon>
    </lineage>
</organism>
<feature type="transmembrane region" description="Helical" evidence="8">
    <location>
        <begin position="333"/>
        <end position="350"/>
    </location>
</feature>
<dbReference type="Pfam" id="PF09594">
    <property type="entry name" value="GT87"/>
    <property type="match status" value="1"/>
</dbReference>
<keyword evidence="10" id="KW-1185">Reference proteome</keyword>
<dbReference type="EMBL" id="SDKM01000029">
    <property type="protein sequence ID" value="RYP83820.1"/>
    <property type="molecule type" value="Genomic_DNA"/>
</dbReference>
<accession>A0A4Q4Z7J1</accession>
<dbReference type="GO" id="GO:0005886">
    <property type="term" value="C:plasma membrane"/>
    <property type="evidence" value="ECO:0007669"/>
    <property type="project" value="UniProtKB-SubCell"/>
</dbReference>
<keyword evidence="6 8" id="KW-0472">Membrane</keyword>
<dbReference type="GO" id="GO:0016758">
    <property type="term" value="F:hexosyltransferase activity"/>
    <property type="evidence" value="ECO:0007669"/>
    <property type="project" value="InterPro"/>
</dbReference>
<comment type="similarity">
    <text evidence="7">Belongs to the glycosyltransferase 87 family.</text>
</comment>
<evidence type="ECO:0000256" key="6">
    <source>
        <dbReference type="ARBA" id="ARBA00023136"/>
    </source>
</evidence>
<feature type="transmembrane region" description="Helical" evidence="8">
    <location>
        <begin position="396"/>
        <end position="415"/>
    </location>
</feature>
<feature type="transmembrane region" description="Helical" evidence="8">
    <location>
        <begin position="197"/>
        <end position="227"/>
    </location>
</feature>
<feature type="transmembrane region" description="Helical" evidence="8">
    <location>
        <begin position="41"/>
        <end position="61"/>
    </location>
</feature>
<sequence>MVSEPGGYAARAHPTLEDPVAAALSEAVGGPLGERSAPHRWWTPVRVVLALTAVCFALGLLQKAPCYQDTWLDGDARYTQMCYSDLPYLYVGRGFAELSWPYDDDPETRARYDVMEYPVGISYFAWGAAWLTHWVTGSPDVDPRASVPVGDLYSDQQVLREVRTYVAVSAVLLGAAAIATAWFLARTHRNRPWDAALFALSPALLLTGIVNWDLLAVVLVAAALWAWSRDRPVLTGVLIGLGTATKLYPLFLLGGVLVICLRRRDLLSLLKVSVSALGAWVVANAPAYLSGRDEWRVFWSFNSDRGADLGSVWLVAQQAGHTISHETINTTSWLFFGVWCVAVFVIGMMAPDPPRLAQLGFLVVAGFLLVNKVYSPQYVLWLLPLAVLARPRWRDLLIWQAGEVLYFAMVWWYLGGHLQPGAGDRPGFYWLAIIVRVACELWLVAVVTRDVLRPLHDPVDRDPDVDPAHLVPARRV</sequence>
<comment type="caution">
    <text evidence="9">The sequence shown here is derived from an EMBL/GenBank/DDBJ whole genome shotgun (WGS) entry which is preliminary data.</text>
</comment>
<protein>
    <submittedName>
        <fullName evidence="9">DUF2029 domain-containing protein</fullName>
    </submittedName>
</protein>
<keyword evidence="5 8" id="KW-1133">Transmembrane helix</keyword>
<comment type="subcellular location">
    <subcellularLocation>
        <location evidence="1">Cell membrane</location>
        <topology evidence="1">Multi-pass membrane protein</topology>
    </subcellularLocation>
</comment>
<feature type="transmembrane region" description="Helical" evidence="8">
    <location>
        <begin position="165"/>
        <end position="185"/>
    </location>
</feature>
<reference evidence="9 10" key="1">
    <citation type="submission" date="2019-01" db="EMBL/GenBank/DDBJ databases">
        <title>Nocardioides guangzhouensis sp. nov., an actinobacterium isolated from soil.</title>
        <authorList>
            <person name="Fu Y."/>
            <person name="Cai Y."/>
            <person name="Lin Z."/>
            <person name="Chen P."/>
        </authorList>
    </citation>
    <scope>NUCLEOTIDE SEQUENCE [LARGE SCALE GENOMIC DNA]</scope>
    <source>
        <strain evidence="9 10">130</strain>
    </source>
</reference>
<evidence type="ECO:0000256" key="3">
    <source>
        <dbReference type="ARBA" id="ARBA00022679"/>
    </source>
</evidence>
<evidence type="ECO:0000313" key="10">
    <source>
        <dbReference type="Proteomes" id="UP000295198"/>
    </source>
</evidence>
<dbReference type="Proteomes" id="UP000295198">
    <property type="component" value="Unassembled WGS sequence"/>
</dbReference>
<feature type="transmembrane region" description="Helical" evidence="8">
    <location>
        <begin position="117"/>
        <end position="136"/>
    </location>
</feature>
<keyword evidence="3" id="KW-0808">Transferase</keyword>
<evidence type="ECO:0000256" key="5">
    <source>
        <dbReference type="ARBA" id="ARBA00022989"/>
    </source>
</evidence>
<dbReference type="InterPro" id="IPR018584">
    <property type="entry name" value="GT87"/>
</dbReference>
<name>A0A4Q4Z7J1_9ACTN</name>
<evidence type="ECO:0000256" key="8">
    <source>
        <dbReference type="SAM" id="Phobius"/>
    </source>
</evidence>
<evidence type="ECO:0000256" key="1">
    <source>
        <dbReference type="ARBA" id="ARBA00004651"/>
    </source>
</evidence>
<evidence type="ECO:0000256" key="2">
    <source>
        <dbReference type="ARBA" id="ARBA00022475"/>
    </source>
</evidence>
<evidence type="ECO:0000313" key="9">
    <source>
        <dbReference type="EMBL" id="RYP83820.1"/>
    </source>
</evidence>
<gene>
    <name evidence="9" type="ORF">EKO23_18030</name>
</gene>